<evidence type="ECO:0008006" key="5">
    <source>
        <dbReference type="Google" id="ProtNLM"/>
    </source>
</evidence>
<comment type="caution">
    <text evidence="3">The sequence shown here is derived from an EMBL/GenBank/DDBJ whole genome shotgun (WGS) entry which is preliminary data.</text>
</comment>
<dbReference type="OrthoDB" id="3347970at2"/>
<organism evidence="3 4">
    <name type="scientific">Stackebrandtia albiflava</name>
    <dbReference type="NCBI Taxonomy" id="406432"/>
    <lineage>
        <taxon>Bacteria</taxon>
        <taxon>Bacillati</taxon>
        <taxon>Actinomycetota</taxon>
        <taxon>Actinomycetes</taxon>
        <taxon>Glycomycetales</taxon>
        <taxon>Glycomycetaceae</taxon>
        <taxon>Stackebrandtia</taxon>
    </lineage>
</organism>
<feature type="compositionally biased region" description="Basic and acidic residues" evidence="1">
    <location>
        <begin position="61"/>
        <end position="91"/>
    </location>
</feature>
<keyword evidence="2" id="KW-0812">Transmembrane</keyword>
<proteinExistence type="predicted"/>
<reference evidence="3 4" key="1">
    <citation type="journal article" date="2013" name="Stand. Genomic Sci.">
        <title>Genomic Encyclopedia of Type Strains, Phase I: The one thousand microbial genomes (KMG-I) project.</title>
        <authorList>
            <person name="Kyrpides N.C."/>
            <person name="Woyke T."/>
            <person name="Eisen J.A."/>
            <person name="Garrity G."/>
            <person name="Lilburn T.G."/>
            <person name="Beck B.J."/>
            <person name="Whitman W.B."/>
            <person name="Hugenholtz P."/>
            <person name="Klenk H.P."/>
        </authorList>
    </citation>
    <scope>NUCLEOTIDE SEQUENCE [LARGE SCALE GENOMIC DNA]</scope>
    <source>
        <strain evidence="3 4">DSM 45044</strain>
    </source>
</reference>
<name>A0A562UPN4_9ACTN</name>
<dbReference type="EMBL" id="VLLL01000011">
    <property type="protein sequence ID" value="TWJ07572.1"/>
    <property type="molecule type" value="Genomic_DNA"/>
</dbReference>
<evidence type="ECO:0000313" key="3">
    <source>
        <dbReference type="EMBL" id="TWJ07572.1"/>
    </source>
</evidence>
<evidence type="ECO:0000256" key="1">
    <source>
        <dbReference type="SAM" id="MobiDB-lite"/>
    </source>
</evidence>
<dbReference type="AlphaFoldDB" id="A0A562UPN4"/>
<feature type="region of interest" description="Disordered" evidence="1">
    <location>
        <begin position="60"/>
        <end position="97"/>
    </location>
</feature>
<keyword evidence="4" id="KW-1185">Reference proteome</keyword>
<dbReference type="InterPro" id="IPR011042">
    <property type="entry name" value="6-blade_b-propeller_TolB-like"/>
</dbReference>
<protein>
    <recommendedName>
        <fullName evidence="5">WD40 repeat protein</fullName>
    </recommendedName>
</protein>
<accession>A0A562UPN4</accession>
<evidence type="ECO:0000313" key="4">
    <source>
        <dbReference type="Proteomes" id="UP000321617"/>
    </source>
</evidence>
<dbReference type="Proteomes" id="UP000321617">
    <property type="component" value="Unassembled WGS sequence"/>
</dbReference>
<keyword evidence="2" id="KW-1133">Transmembrane helix</keyword>
<feature type="transmembrane region" description="Helical" evidence="2">
    <location>
        <begin position="38"/>
        <end position="59"/>
    </location>
</feature>
<sequence length="367" mass="38442">MSNDIHDHLNDIADEMPVVDMHQRALAESKRLGVRRTLIGVGAAVATVIALAGTTFAVLPGHDEAGPPAERQSDERDADPPPDQQTDRPDDAPPFPGAVYYIPGSADEENPGPFSVLEQANGRYTTGGDGAVAVDVSFDGSRYGQVADGEYRIIDRLTGEPVQLPGDAARLYCRPEWSPTRDEIAYSVVPESGDATALELVILDLGTGDTVARVPSPGCNVRWTADGKFLAHLTEGPSGVRVSLMDRSGSPVQTLELGEAAGDATHVTKASSGGSVVCVESVEQAGDYFGGDGCDLAVDTSTGETVTFEVEGRPATLVSFTSDDDRLLLTGTAGDRTLWLTGPDGTVVASTELPTGFGELEVLAYVP</sequence>
<dbReference type="RefSeq" id="WP_147144337.1">
    <property type="nucleotide sequence ID" value="NZ_BAABIJ010000007.1"/>
</dbReference>
<evidence type="ECO:0000256" key="2">
    <source>
        <dbReference type="SAM" id="Phobius"/>
    </source>
</evidence>
<gene>
    <name evidence="3" type="ORF">LX16_5058</name>
</gene>
<keyword evidence="2" id="KW-0472">Membrane</keyword>
<dbReference type="SUPFAM" id="SSF82171">
    <property type="entry name" value="DPP6 N-terminal domain-like"/>
    <property type="match status" value="1"/>
</dbReference>
<dbReference type="Gene3D" id="2.120.10.30">
    <property type="entry name" value="TolB, C-terminal domain"/>
    <property type="match status" value="1"/>
</dbReference>